<dbReference type="Gene3D" id="1.10.10.10">
    <property type="entry name" value="Winged helix-like DNA-binding domain superfamily/Winged helix DNA-binding domain"/>
    <property type="match status" value="1"/>
</dbReference>
<dbReference type="AlphaFoldDB" id="A4BII1"/>
<dbReference type="GO" id="GO:0000156">
    <property type="term" value="F:phosphorelay response regulator activity"/>
    <property type="evidence" value="ECO:0007669"/>
    <property type="project" value="TreeGrafter"/>
</dbReference>
<dbReference type="InterPro" id="IPR001867">
    <property type="entry name" value="OmpR/PhoB-type_DNA-bd"/>
</dbReference>
<feature type="DNA-binding region" description="OmpR/PhoB-type" evidence="7">
    <location>
        <begin position="118"/>
        <end position="222"/>
    </location>
</feature>
<dbReference type="InterPro" id="IPR039420">
    <property type="entry name" value="WalR-like"/>
</dbReference>
<evidence type="ECO:0000256" key="4">
    <source>
        <dbReference type="ARBA" id="ARBA00023125"/>
    </source>
</evidence>
<dbReference type="GO" id="GO:0032993">
    <property type="term" value="C:protein-DNA complex"/>
    <property type="evidence" value="ECO:0007669"/>
    <property type="project" value="TreeGrafter"/>
</dbReference>
<organism evidence="10 11">
    <name type="scientific">Reinekea blandensis MED297</name>
    <dbReference type="NCBI Taxonomy" id="314283"/>
    <lineage>
        <taxon>Bacteria</taxon>
        <taxon>Pseudomonadati</taxon>
        <taxon>Pseudomonadota</taxon>
        <taxon>Gammaproteobacteria</taxon>
        <taxon>Oceanospirillales</taxon>
        <taxon>Saccharospirillaceae</taxon>
        <taxon>Reinekea</taxon>
    </lineage>
</organism>
<keyword evidence="4 7" id="KW-0238">DNA-binding</keyword>
<dbReference type="GO" id="GO:0006355">
    <property type="term" value="P:regulation of DNA-templated transcription"/>
    <property type="evidence" value="ECO:0007669"/>
    <property type="project" value="InterPro"/>
</dbReference>
<dbReference type="SMART" id="SM00862">
    <property type="entry name" value="Trans_reg_C"/>
    <property type="match status" value="1"/>
</dbReference>
<dbReference type="InterPro" id="IPR036388">
    <property type="entry name" value="WH-like_DNA-bd_sf"/>
</dbReference>
<evidence type="ECO:0000256" key="5">
    <source>
        <dbReference type="ARBA" id="ARBA00023163"/>
    </source>
</evidence>
<dbReference type="SUPFAM" id="SSF52172">
    <property type="entry name" value="CheY-like"/>
    <property type="match status" value="1"/>
</dbReference>
<evidence type="ECO:0000256" key="7">
    <source>
        <dbReference type="PROSITE-ProRule" id="PRU01091"/>
    </source>
</evidence>
<feature type="domain" description="OmpR/PhoB-type" evidence="9">
    <location>
        <begin position="118"/>
        <end position="222"/>
    </location>
</feature>
<dbReference type="EMBL" id="AAOE01000026">
    <property type="protein sequence ID" value="EAR08060.1"/>
    <property type="molecule type" value="Genomic_DNA"/>
</dbReference>
<dbReference type="RefSeq" id="WP_008045470.1">
    <property type="nucleotide sequence ID" value="NZ_CH724152.1"/>
</dbReference>
<dbReference type="HOGENOM" id="CLU_000445_30_4_6"/>
<keyword evidence="5" id="KW-0804">Transcription</keyword>
<evidence type="ECO:0000256" key="6">
    <source>
        <dbReference type="PROSITE-ProRule" id="PRU00169"/>
    </source>
</evidence>
<dbReference type="InterPro" id="IPR011006">
    <property type="entry name" value="CheY-like_superfamily"/>
</dbReference>
<dbReference type="Gene3D" id="6.10.250.690">
    <property type="match status" value="1"/>
</dbReference>
<feature type="domain" description="Response regulatory" evidence="8">
    <location>
        <begin position="3"/>
        <end position="116"/>
    </location>
</feature>
<dbReference type="GO" id="GO:0000976">
    <property type="term" value="F:transcription cis-regulatory region binding"/>
    <property type="evidence" value="ECO:0007669"/>
    <property type="project" value="TreeGrafter"/>
</dbReference>
<dbReference type="OrthoDB" id="9802426at2"/>
<dbReference type="STRING" id="314283.MED297_07451"/>
<dbReference type="PANTHER" id="PTHR48111:SF4">
    <property type="entry name" value="DNA-BINDING DUAL TRANSCRIPTIONAL REGULATOR OMPR"/>
    <property type="match status" value="1"/>
</dbReference>
<dbReference type="InterPro" id="IPR016032">
    <property type="entry name" value="Sig_transdc_resp-reg_C-effctor"/>
</dbReference>
<gene>
    <name evidence="10" type="ORF">MED297_07451</name>
</gene>
<dbReference type="Proteomes" id="UP000005953">
    <property type="component" value="Unassembled WGS sequence"/>
</dbReference>
<dbReference type="FunFam" id="3.40.50.2300:FF:000001">
    <property type="entry name" value="DNA-binding response regulator PhoB"/>
    <property type="match status" value="1"/>
</dbReference>
<comment type="caution">
    <text evidence="10">The sequence shown here is derived from an EMBL/GenBank/DDBJ whole genome shotgun (WGS) entry which is preliminary data.</text>
</comment>
<dbReference type="Pfam" id="PF00486">
    <property type="entry name" value="Trans_reg_C"/>
    <property type="match status" value="1"/>
</dbReference>
<evidence type="ECO:0000313" key="10">
    <source>
        <dbReference type="EMBL" id="EAR08060.1"/>
    </source>
</evidence>
<reference evidence="10 11" key="1">
    <citation type="submission" date="2006-02" db="EMBL/GenBank/DDBJ databases">
        <authorList>
            <person name="Pinhassi J."/>
            <person name="Pedros-Alio C."/>
            <person name="Ferriera S."/>
            <person name="Johnson J."/>
            <person name="Kravitz S."/>
            <person name="Halpern A."/>
            <person name="Remington K."/>
            <person name="Beeson K."/>
            <person name="Tran B."/>
            <person name="Rogers Y.-H."/>
            <person name="Friedman R."/>
            <person name="Venter J.C."/>
        </authorList>
    </citation>
    <scope>NUCLEOTIDE SEQUENCE [LARGE SCALE GENOMIC DNA]</scope>
    <source>
        <strain evidence="10 11">MED297</strain>
    </source>
</reference>
<dbReference type="Gene3D" id="3.40.50.2300">
    <property type="match status" value="1"/>
</dbReference>
<dbReference type="CDD" id="cd00383">
    <property type="entry name" value="trans_reg_C"/>
    <property type="match status" value="1"/>
</dbReference>
<dbReference type="GO" id="GO:0005829">
    <property type="term" value="C:cytosol"/>
    <property type="evidence" value="ECO:0007669"/>
    <property type="project" value="TreeGrafter"/>
</dbReference>
<proteinExistence type="predicted"/>
<keyword evidence="1 6" id="KW-0597">Phosphoprotein</keyword>
<dbReference type="PROSITE" id="PS51755">
    <property type="entry name" value="OMPR_PHOB"/>
    <property type="match status" value="1"/>
</dbReference>
<dbReference type="PROSITE" id="PS50110">
    <property type="entry name" value="RESPONSE_REGULATORY"/>
    <property type="match status" value="1"/>
</dbReference>
<dbReference type="SMART" id="SM00448">
    <property type="entry name" value="REC"/>
    <property type="match status" value="1"/>
</dbReference>
<dbReference type="InterPro" id="IPR001789">
    <property type="entry name" value="Sig_transdc_resp-reg_receiver"/>
</dbReference>
<protein>
    <submittedName>
        <fullName evidence="10">Possible baeR Response regulators consisting of a CheY-like receiver domain and a HTH DNA-binding domain</fullName>
    </submittedName>
</protein>
<sequence>MSHIVIVEDERQLAELERDYLKAAGYEVTLFDRGDTAQQWLETHEPDLLVLDLMLPGLDGLELCRNLRRRSTVPIIMTTARVEEVDRLIGLEIGADDYLCKPFSLRELVARVKVILRRTHPEAAPPVSLNPILNEALAMVELGSHSVELTQVEVRLLALLQNHPRRIFSRDQIIDHIYEDRRIVSDRTVDSHIKKLRRKLQQLSEDHDFIHSVYGAGYRYHPRA</sequence>
<keyword evidence="2" id="KW-0902">Two-component regulatory system</keyword>
<evidence type="ECO:0000259" key="9">
    <source>
        <dbReference type="PROSITE" id="PS51755"/>
    </source>
</evidence>
<dbReference type="SUPFAM" id="SSF46894">
    <property type="entry name" value="C-terminal effector domain of the bipartite response regulators"/>
    <property type="match status" value="1"/>
</dbReference>
<evidence type="ECO:0000256" key="2">
    <source>
        <dbReference type="ARBA" id="ARBA00023012"/>
    </source>
</evidence>
<evidence type="ECO:0000256" key="1">
    <source>
        <dbReference type="ARBA" id="ARBA00022553"/>
    </source>
</evidence>
<keyword evidence="3" id="KW-0805">Transcription regulation</keyword>
<name>A4BII1_9GAMM</name>
<feature type="modified residue" description="4-aspartylphosphate" evidence="6">
    <location>
        <position position="52"/>
    </location>
</feature>
<keyword evidence="11" id="KW-1185">Reference proteome</keyword>
<dbReference type="PANTHER" id="PTHR48111">
    <property type="entry name" value="REGULATOR OF RPOS"/>
    <property type="match status" value="1"/>
</dbReference>
<accession>A4BII1</accession>
<evidence type="ECO:0000313" key="11">
    <source>
        <dbReference type="Proteomes" id="UP000005953"/>
    </source>
</evidence>
<dbReference type="Pfam" id="PF00072">
    <property type="entry name" value="Response_reg"/>
    <property type="match status" value="1"/>
</dbReference>
<evidence type="ECO:0000259" key="8">
    <source>
        <dbReference type="PROSITE" id="PS50110"/>
    </source>
</evidence>
<evidence type="ECO:0000256" key="3">
    <source>
        <dbReference type="ARBA" id="ARBA00023015"/>
    </source>
</evidence>